<feature type="compositionally biased region" description="Basic and acidic residues" evidence="1">
    <location>
        <begin position="122"/>
        <end position="144"/>
    </location>
</feature>
<evidence type="ECO:0000313" key="3">
    <source>
        <dbReference type="Proteomes" id="UP000325440"/>
    </source>
</evidence>
<evidence type="ECO:0000313" key="2">
    <source>
        <dbReference type="EMBL" id="VVC31255.1"/>
    </source>
</evidence>
<protein>
    <submittedName>
        <fullName evidence="2">Uncharacterized protein</fullName>
    </submittedName>
</protein>
<dbReference type="EMBL" id="CABPRJ010000702">
    <property type="protein sequence ID" value="VVC31255.1"/>
    <property type="molecule type" value="Genomic_DNA"/>
</dbReference>
<sequence>MTPAVGDADPRCLRTFTVTKKFVENFSRESNTEYTGTNITARHCFMPVFVDAYTSDIEPHLVALPVVRKVILGHVAHHRAGNNHNRVFPAHFNDTSDWTRPEDSRFDEGRTVTKITLGVAKQAKEPQLKPSDEATADYKTDNDHASYTFSRS</sequence>
<feature type="region of interest" description="Disordered" evidence="1">
    <location>
        <begin position="120"/>
        <end position="152"/>
    </location>
</feature>
<reference evidence="2 3" key="1">
    <citation type="submission" date="2019-08" db="EMBL/GenBank/DDBJ databases">
        <authorList>
            <person name="Alioto T."/>
            <person name="Alioto T."/>
            <person name="Gomez Garrido J."/>
        </authorList>
    </citation>
    <scope>NUCLEOTIDE SEQUENCE [LARGE SCALE GENOMIC DNA]</scope>
</reference>
<dbReference type="Proteomes" id="UP000325440">
    <property type="component" value="Unassembled WGS sequence"/>
</dbReference>
<accession>A0A5E4MIG4</accession>
<dbReference type="AlphaFoldDB" id="A0A5E4MIG4"/>
<keyword evidence="3" id="KW-1185">Reference proteome</keyword>
<evidence type="ECO:0000256" key="1">
    <source>
        <dbReference type="SAM" id="MobiDB-lite"/>
    </source>
</evidence>
<gene>
    <name evidence="2" type="ORF">CINCED_3A003165</name>
</gene>
<proteinExistence type="predicted"/>
<organism evidence="2 3">
    <name type="scientific">Cinara cedri</name>
    <dbReference type="NCBI Taxonomy" id="506608"/>
    <lineage>
        <taxon>Eukaryota</taxon>
        <taxon>Metazoa</taxon>
        <taxon>Ecdysozoa</taxon>
        <taxon>Arthropoda</taxon>
        <taxon>Hexapoda</taxon>
        <taxon>Insecta</taxon>
        <taxon>Pterygota</taxon>
        <taxon>Neoptera</taxon>
        <taxon>Paraneoptera</taxon>
        <taxon>Hemiptera</taxon>
        <taxon>Sternorrhyncha</taxon>
        <taxon>Aphidomorpha</taxon>
        <taxon>Aphidoidea</taxon>
        <taxon>Aphididae</taxon>
        <taxon>Lachninae</taxon>
        <taxon>Cinara</taxon>
    </lineage>
</organism>
<name>A0A5E4MIG4_9HEMI</name>